<organism evidence="1 2">
    <name type="scientific">Cordylochernes scorpioides</name>
    <dbReference type="NCBI Taxonomy" id="51811"/>
    <lineage>
        <taxon>Eukaryota</taxon>
        <taxon>Metazoa</taxon>
        <taxon>Ecdysozoa</taxon>
        <taxon>Arthropoda</taxon>
        <taxon>Chelicerata</taxon>
        <taxon>Arachnida</taxon>
        <taxon>Pseudoscorpiones</taxon>
        <taxon>Cheliferoidea</taxon>
        <taxon>Chernetidae</taxon>
        <taxon>Cordylochernes</taxon>
    </lineage>
</organism>
<gene>
    <name evidence="1" type="ORF">LAZ67_18000007</name>
</gene>
<dbReference type="EMBL" id="CP092880">
    <property type="protein sequence ID" value="UYV79604.1"/>
    <property type="molecule type" value="Genomic_DNA"/>
</dbReference>
<sequence>MFEYGRIPTYLPDVLSLPPELTEHLTPYPELDAARRIAYERTQTKHLRDKRTFDKQHKAPHFEPGDLVLVKIYQHPNTGKLSPYFTGPYEILEIVSPNVVRINRSKLPLNQKTDTVHVNKLQYYNENIRYIAPPTIANTGSASGSATLNPFRHLTPDLFQHNERPLEANTSQPFRHLTPDLFTATRFTPGLETITTSIPSNHQCNIASPRNVPQHVPPIQTPVIQNQKLSRTAITNPKPSPTLSKILHKRTIFHHLRAWQKSVDIGGV</sequence>
<name>A0ABY6LEK8_9ARAC</name>
<dbReference type="Proteomes" id="UP001235939">
    <property type="component" value="Chromosome 18"/>
</dbReference>
<evidence type="ECO:0000313" key="2">
    <source>
        <dbReference type="Proteomes" id="UP001235939"/>
    </source>
</evidence>
<accession>A0ABY6LEK8</accession>
<proteinExistence type="predicted"/>
<keyword evidence="2" id="KW-1185">Reference proteome</keyword>
<protein>
    <submittedName>
        <fullName evidence="1">Uncharacterized protein</fullName>
    </submittedName>
</protein>
<evidence type="ECO:0000313" key="1">
    <source>
        <dbReference type="EMBL" id="UYV79604.1"/>
    </source>
</evidence>
<reference evidence="1 2" key="1">
    <citation type="submission" date="2022-01" db="EMBL/GenBank/DDBJ databases">
        <title>A chromosomal length assembly of Cordylochernes scorpioides.</title>
        <authorList>
            <person name="Zeh D."/>
            <person name="Zeh J."/>
        </authorList>
    </citation>
    <scope>NUCLEOTIDE SEQUENCE [LARGE SCALE GENOMIC DNA]</scope>
    <source>
        <strain evidence="1">IN4F17</strain>
        <tissue evidence="1">Whole Body</tissue>
    </source>
</reference>